<evidence type="ECO:0000313" key="3">
    <source>
        <dbReference type="Proteomes" id="UP001383192"/>
    </source>
</evidence>
<sequence length="188" mass="20534">MSSDSEQETPMPNIIKLSDIRTLTQLYKAAVLKASHAAKYSPNASFLDRISLFQGDITKLEVDSIVNAANRSLLGGSGVDGAIHRAAGPELLAECRGLNGAETGEAKITKAYRLPSHFPSISTGVYGYPIVDATHIALRVVREFYETEQGNKLERVVFVVFSDKDKEVYETLIPEYFPPAEDSPTLEG</sequence>
<protein>
    <recommendedName>
        <fullName evidence="1">Macro domain-containing protein</fullName>
    </recommendedName>
</protein>
<dbReference type="SUPFAM" id="SSF52949">
    <property type="entry name" value="Macro domain-like"/>
    <property type="match status" value="1"/>
</dbReference>
<name>A0AAW0CH98_9AGAR</name>
<dbReference type="PANTHER" id="PTHR11106:SF27">
    <property type="entry name" value="MACRO DOMAIN-CONTAINING PROTEIN"/>
    <property type="match status" value="1"/>
</dbReference>
<organism evidence="2 3">
    <name type="scientific">Paramarasmius palmivorus</name>
    <dbReference type="NCBI Taxonomy" id="297713"/>
    <lineage>
        <taxon>Eukaryota</taxon>
        <taxon>Fungi</taxon>
        <taxon>Dikarya</taxon>
        <taxon>Basidiomycota</taxon>
        <taxon>Agaricomycotina</taxon>
        <taxon>Agaricomycetes</taxon>
        <taxon>Agaricomycetidae</taxon>
        <taxon>Agaricales</taxon>
        <taxon>Marasmiineae</taxon>
        <taxon>Marasmiaceae</taxon>
        <taxon>Paramarasmius</taxon>
    </lineage>
</organism>
<dbReference type="Gene3D" id="3.40.220.10">
    <property type="entry name" value="Leucine Aminopeptidase, subunit E, domain 1"/>
    <property type="match status" value="2"/>
</dbReference>
<dbReference type="SMART" id="SM00506">
    <property type="entry name" value="A1pp"/>
    <property type="match status" value="1"/>
</dbReference>
<dbReference type="InterPro" id="IPR043472">
    <property type="entry name" value="Macro_dom-like"/>
</dbReference>
<feature type="domain" description="Macro" evidence="1">
    <location>
        <begin position="37"/>
        <end position="177"/>
    </location>
</feature>
<gene>
    <name evidence="2" type="ORF">VNI00_010042</name>
</gene>
<dbReference type="AlphaFoldDB" id="A0AAW0CH98"/>
<dbReference type="EMBL" id="JAYKXP010000039">
    <property type="protein sequence ID" value="KAK7039138.1"/>
    <property type="molecule type" value="Genomic_DNA"/>
</dbReference>
<dbReference type="Proteomes" id="UP001383192">
    <property type="component" value="Unassembled WGS sequence"/>
</dbReference>
<evidence type="ECO:0000313" key="2">
    <source>
        <dbReference type="EMBL" id="KAK7039138.1"/>
    </source>
</evidence>
<dbReference type="PANTHER" id="PTHR11106">
    <property type="entry name" value="GANGLIOSIDE INDUCED DIFFERENTIATION ASSOCIATED PROTEIN 2-RELATED"/>
    <property type="match status" value="1"/>
</dbReference>
<evidence type="ECO:0000259" key="1">
    <source>
        <dbReference type="PROSITE" id="PS51154"/>
    </source>
</evidence>
<accession>A0AAW0CH98</accession>
<dbReference type="Pfam" id="PF01661">
    <property type="entry name" value="Macro"/>
    <property type="match status" value="1"/>
</dbReference>
<reference evidence="2 3" key="1">
    <citation type="submission" date="2024-01" db="EMBL/GenBank/DDBJ databases">
        <title>A draft genome for a cacao thread blight-causing isolate of Paramarasmius palmivorus.</title>
        <authorList>
            <person name="Baruah I.K."/>
            <person name="Bukari Y."/>
            <person name="Amoako-Attah I."/>
            <person name="Meinhardt L.W."/>
            <person name="Bailey B.A."/>
            <person name="Cohen S.P."/>
        </authorList>
    </citation>
    <scope>NUCLEOTIDE SEQUENCE [LARGE SCALE GENOMIC DNA]</scope>
    <source>
        <strain evidence="2 3">GH-12</strain>
    </source>
</reference>
<comment type="caution">
    <text evidence="2">The sequence shown here is derived from an EMBL/GenBank/DDBJ whole genome shotgun (WGS) entry which is preliminary data.</text>
</comment>
<dbReference type="InterPro" id="IPR002589">
    <property type="entry name" value="Macro_dom"/>
</dbReference>
<dbReference type="PROSITE" id="PS51154">
    <property type="entry name" value="MACRO"/>
    <property type="match status" value="1"/>
</dbReference>
<proteinExistence type="predicted"/>
<keyword evidence="3" id="KW-1185">Reference proteome</keyword>